<proteinExistence type="predicted"/>
<keyword evidence="2" id="KW-1185">Reference proteome</keyword>
<protein>
    <submittedName>
        <fullName evidence="1">Uncharacterized protein</fullName>
    </submittedName>
</protein>
<reference evidence="2" key="1">
    <citation type="journal article" date="2016" name="Nat. Biotechnol.">
        <title>Sequencing wild and cultivated cassava and related species reveals extensive interspecific hybridization and genetic diversity.</title>
        <authorList>
            <person name="Bredeson J.V."/>
            <person name="Lyons J.B."/>
            <person name="Prochnik S.E."/>
            <person name="Wu G.A."/>
            <person name="Ha C.M."/>
            <person name="Edsinger-Gonzales E."/>
            <person name="Grimwood J."/>
            <person name="Schmutz J."/>
            <person name="Rabbi I.Y."/>
            <person name="Egesi C."/>
            <person name="Nauluvula P."/>
            <person name="Lebot V."/>
            <person name="Ndunguru J."/>
            <person name="Mkamilo G."/>
            <person name="Bart R.S."/>
            <person name="Setter T.L."/>
            <person name="Gleadow R.M."/>
            <person name="Kulakow P."/>
            <person name="Ferguson M.E."/>
            <person name="Rounsley S."/>
            <person name="Rokhsar D.S."/>
        </authorList>
    </citation>
    <scope>NUCLEOTIDE SEQUENCE [LARGE SCALE GENOMIC DNA]</scope>
    <source>
        <strain evidence="2">cv. AM560-2</strain>
    </source>
</reference>
<accession>A0ACB7G4V3</accession>
<sequence>MCKKRLYVFDQNIPDVPDENANDNVKDKYDRHIDEDVQATCVMLASMTPELQKKHENMNTRTIIFHLKELFLKGGYRGFVMDHELSVNLVLQPLPPSFAQFIINFNMHKLDIELPELVSMLVITEKSLKKEKVSILLVQSFKAKKNPKKKANIALKPTGGVKKDKGICHHCLKEGH</sequence>
<evidence type="ECO:0000313" key="2">
    <source>
        <dbReference type="Proteomes" id="UP000091857"/>
    </source>
</evidence>
<dbReference type="EMBL" id="CM004404">
    <property type="protein sequence ID" value="KAG8633746.1"/>
    <property type="molecule type" value="Genomic_DNA"/>
</dbReference>
<evidence type="ECO:0000313" key="1">
    <source>
        <dbReference type="EMBL" id="KAG8633746.1"/>
    </source>
</evidence>
<dbReference type="Proteomes" id="UP000091857">
    <property type="component" value="Chromosome 18"/>
</dbReference>
<comment type="caution">
    <text evidence="1">The sequence shown here is derived from an EMBL/GenBank/DDBJ whole genome shotgun (WGS) entry which is preliminary data.</text>
</comment>
<organism evidence="1 2">
    <name type="scientific">Manihot esculenta</name>
    <name type="common">Cassava</name>
    <name type="synonym">Jatropha manihot</name>
    <dbReference type="NCBI Taxonomy" id="3983"/>
    <lineage>
        <taxon>Eukaryota</taxon>
        <taxon>Viridiplantae</taxon>
        <taxon>Streptophyta</taxon>
        <taxon>Embryophyta</taxon>
        <taxon>Tracheophyta</taxon>
        <taxon>Spermatophyta</taxon>
        <taxon>Magnoliopsida</taxon>
        <taxon>eudicotyledons</taxon>
        <taxon>Gunneridae</taxon>
        <taxon>Pentapetalae</taxon>
        <taxon>rosids</taxon>
        <taxon>fabids</taxon>
        <taxon>Malpighiales</taxon>
        <taxon>Euphorbiaceae</taxon>
        <taxon>Crotonoideae</taxon>
        <taxon>Manihoteae</taxon>
        <taxon>Manihot</taxon>
    </lineage>
</organism>
<gene>
    <name evidence="1" type="ORF">MANES_18G144816v8</name>
</gene>
<name>A0ACB7G4V3_MANES</name>